<evidence type="ECO:0000313" key="3">
    <source>
        <dbReference type="Proteomes" id="UP001066276"/>
    </source>
</evidence>
<dbReference type="AlphaFoldDB" id="A0AAV7UCM9"/>
<comment type="caution">
    <text evidence="2">The sequence shown here is derived from an EMBL/GenBank/DDBJ whole genome shotgun (WGS) entry which is preliminary data.</text>
</comment>
<dbReference type="Proteomes" id="UP001066276">
    <property type="component" value="Chromosome 3_1"/>
</dbReference>
<proteinExistence type="predicted"/>
<feature type="compositionally biased region" description="Basic and acidic residues" evidence="1">
    <location>
        <begin position="18"/>
        <end position="28"/>
    </location>
</feature>
<dbReference type="EMBL" id="JANPWB010000005">
    <property type="protein sequence ID" value="KAJ1185462.1"/>
    <property type="molecule type" value="Genomic_DNA"/>
</dbReference>
<feature type="compositionally biased region" description="Polar residues" evidence="1">
    <location>
        <begin position="118"/>
        <end position="136"/>
    </location>
</feature>
<sequence length="136" mass="14057">MSLAAPAVIERSWSADGPCRRPPPEAQRRLARSSRAQSKMGGVSAGRSRPAPPLKAVLPGPVPRQGQRSLPSPAPTGPNVRSGPAGIRRSAFRAHRSQNGNGPRSAGRLPITDVAAAPTSQLRAQMQPSGGFSSGV</sequence>
<keyword evidence="3" id="KW-1185">Reference proteome</keyword>
<accession>A0AAV7UCM9</accession>
<gene>
    <name evidence="2" type="ORF">NDU88_002254</name>
</gene>
<evidence type="ECO:0000256" key="1">
    <source>
        <dbReference type="SAM" id="MobiDB-lite"/>
    </source>
</evidence>
<reference evidence="2" key="1">
    <citation type="journal article" date="2022" name="bioRxiv">
        <title>Sequencing and chromosome-scale assembly of the giantPleurodeles waltlgenome.</title>
        <authorList>
            <person name="Brown T."/>
            <person name="Elewa A."/>
            <person name="Iarovenko S."/>
            <person name="Subramanian E."/>
            <person name="Araus A.J."/>
            <person name="Petzold A."/>
            <person name="Susuki M."/>
            <person name="Suzuki K.-i.T."/>
            <person name="Hayashi T."/>
            <person name="Toyoda A."/>
            <person name="Oliveira C."/>
            <person name="Osipova E."/>
            <person name="Leigh N.D."/>
            <person name="Simon A."/>
            <person name="Yun M.H."/>
        </authorList>
    </citation>
    <scope>NUCLEOTIDE SEQUENCE</scope>
    <source>
        <strain evidence="2">20211129_DDA</strain>
        <tissue evidence="2">Liver</tissue>
    </source>
</reference>
<organism evidence="2 3">
    <name type="scientific">Pleurodeles waltl</name>
    <name type="common">Iberian ribbed newt</name>
    <dbReference type="NCBI Taxonomy" id="8319"/>
    <lineage>
        <taxon>Eukaryota</taxon>
        <taxon>Metazoa</taxon>
        <taxon>Chordata</taxon>
        <taxon>Craniata</taxon>
        <taxon>Vertebrata</taxon>
        <taxon>Euteleostomi</taxon>
        <taxon>Amphibia</taxon>
        <taxon>Batrachia</taxon>
        <taxon>Caudata</taxon>
        <taxon>Salamandroidea</taxon>
        <taxon>Salamandridae</taxon>
        <taxon>Pleurodelinae</taxon>
        <taxon>Pleurodeles</taxon>
    </lineage>
</organism>
<name>A0AAV7UCM9_PLEWA</name>
<protein>
    <submittedName>
        <fullName evidence="2">Uncharacterized protein</fullName>
    </submittedName>
</protein>
<feature type="region of interest" description="Disordered" evidence="1">
    <location>
        <begin position="1"/>
        <end position="136"/>
    </location>
</feature>
<evidence type="ECO:0000313" key="2">
    <source>
        <dbReference type="EMBL" id="KAJ1185462.1"/>
    </source>
</evidence>